<dbReference type="GO" id="GO:0016853">
    <property type="term" value="F:isomerase activity"/>
    <property type="evidence" value="ECO:0007669"/>
    <property type="project" value="UniProtKB-KW"/>
</dbReference>
<evidence type="ECO:0000313" key="2">
    <source>
        <dbReference type="EMBL" id="GAA1549035.1"/>
    </source>
</evidence>
<sequence length="303" mass="31843">MAEYPEFILAHGCLGPVSFEERIRAAAEAGFTAIGYSVLEFNALAAEGVTLDDLTGTLKAHGVRVSELEIALGFDAGFNEPGAGAPPRWGPPSFPFDVPCFDGATQVALLEMVERLGPDHVNVLGTYGPGGSRAGERMAALCDRVSAHGATVAVEFMAGTSVPDVPTAVGLLADVDRANAGVCLDTWHYERGAHAPGALDALASDRVTVVQISDGPRRPANPDDYFAETMHLRRFPGDGEWDLVGMLRGLVARGVRAPWSIEVLSDEVQAMDPGAAARALRASLDQLAREVFADLPNAGPVGI</sequence>
<evidence type="ECO:0000259" key="1">
    <source>
        <dbReference type="Pfam" id="PF01261"/>
    </source>
</evidence>
<dbReference type="InterPro" id="IPR050312">
    <property type="entry name" value="IolE/XylAMocC-like"/>
</dbReference>
<name>A0ABN2BZY9_9ACTN</name>
<feature type="domain" description="Xylose isomerase-like TIM barrel" evidence="1">
    <location>
        <begin position="23"/>
        <end position="281"/>
    </location>
</feature>
<dbReference type="PANTHER" id="PTHR12110:SF48">
    <property type="entry name" value="BLL3656 PROTEIN"/>
    <property type="match status" value="1"/>
</dbReference>
<dbReference type="InterPro" id="IPR036237">
    <property type="entry name" value="Xyl_isomerase-like_sf"/>
</dbReference>
<dbReference type="InterPro" id="IPR013022">
    <property type="entry name" value="Xyl_isomerase-like_TIM-brl"/>
</dbReference>
<organism evidence="2 3">
    <name type="scientific">Nocardioides humi</name>
    <dbReference type="NCBI Taxonomy" id="449461"/>
    <lineage>
        <taxon>Bacteria</taxon>
        <taxon>Bacillati</taxon>
        <taxon>Actinomycetota</taxon>
        <taxon>Actinomycetes</taxon>
        <taxon>Propionibacteriales</taxon>
        <taxon>Nocardioidaceae</taxon>
        <taxon>Nocardioides</taxon>
    </lineage>
</organism>
<keyword evidence="3" id="KW-1185">Reference proteome</keyword>
<evidence type="ECO:0000313" key="3">
    <source>
        <dbReference type="Proteomes" id="UP001500842"/>
    </source>
</evidence>
<gene>
    <name evidence="2" type="ORF">GCM10009788_58640</name>
</gene>
<dbReference type="Pfam" id="PF01261">
    <property type="entry name" value="AP_endonuc_2"/>
    <property type="match status" value="1"/>
</dbReference>
<proteinExistence type="predicted"/>
<dbReference type="Proteomes" id="UP001500842">
    <property type="component" value="Unassembled WGS sequence"/>
</dbReference>
<dbReference type="PANTHER" id="PTHR12110">
    <property type="entry name" value="HYDROXYPYRUVATE ISOMERASE"/>
    <property type="match status" value="1"/>
</dbReference>
<dbReference type="EMBL" id="BAAAOR010000052">
    <property type="protein sequence ID" value="GAA1549035.1"/>
    <property type="molecule type" value="Genomic_DNA"/>
</dbReference>
<dbReference type="RefSeq" id="WP_141004822.1">
    <property type="nucleotide sequence ID" value="NZ_BAAAOR010000052.1"/>
</dbReference>
<reference evidence="2 3" key="1">
    <citation type="journal article" date="2019" name="Int. J. Syst. Evol. Microbiol.">
        <title>The Global Catalogue of Microorganisms (GCM) 10K type strain sequencing project: providing services to taxonomists for standard genome sequencing and annotation.</title>
        <authorList>
            <consortium name="The Broad Institute Genomics Platform"/>
            <consortium name="The Broad Institute Genome Sequencing Center for Infectious Disease"/>
            <person name="Wu L."/>
            <person name="Ma J."/>
        </authorList>
    </citation>
    <scope>NUCLEOTIDE SEQUENCE [LARGE SCALE GENOMIC DNA]</scope>
    <source>
        <strain evidence="2 3">JCM 14942</strain>
    </source>
</reference>
<keyword evidence="2" id="KW-0413">Isomerase</keyword>
<comment type="caution">
    <text evidence="2">The sequence shown here is derived from an EMBL/GenBank/DDBJ whole genome shotgun (WGS) entry which is preliminary data.</text>
</comment>
<dbReference type="SUPFAM" id="SSF51658">
    <property type="entry name" value="Xylose isomerase-like"/>
    <property type="match status" value="1"/>
</dbReference>
<protein>
    <submittedName>
        <fullName evidence="2">Sugar phosphate isomerase/epimerase</fullName>
    </submittedName>
</protein>
<dbReference type="Gene3D" id="3.20.20.150">
    <property type="entry name" value="Divalent-metal-dependent TIM barrel enzymes"/>
    <property type="match status" value="1"/>
</dbReference>
<accession>A0ABN2BZY9</accession>